<dbReference type="Proteomes" id="UP000620104">
    <property type="component" value="Unassembled WGS sequence"/>
</dbReference>
<gene>
    <name evidence="6" type="ORF">NliqN6_0179</name>
</gene>
<comment type="caution">
    <text evidence="6">The sequence shown here is derived from an EMBL/GenBank/DDBJ whole genome shotgun (WGS) entry which is preliminary data.</text>
</comment>
<dbReference type="PANTHER" id="PTHR33337:SF40">
    <property type="entry name" value="CENP-V_GFA DOMAIN-CONTAINING PROTEIN-RELATED"/>
    <property type="match status" value="1"/>
</dbReference>
<keyword evidence="2" id="KW-0479">Metal-binding</keyword>
<proteinExistence type="inferred from homology"/>
<dbReference type="PROSITE" id="PS51891">
    <property type="entry name" value="CENP_V_GFA"/>
    <property type="match status" value="1"/>
</dbReference>
<dbReference type="GO" id="GO:0016846">
    <property type="term" value="F:carbon-sulfur lyase activity"/>
    <property type="evidence" value="ECO:0007669"/>
    <property type="project" value="InterPro"/>
</dbReference>
<evidence type="ECO:0000313" key="7">
    <source>
        <dbReference type="Proteomes" id="UP000620104"/>
    </source>
</evidence>
<evidence type="ECO:0000259" key="5">
    <source>
        <dbReference type="PROSITE" id="PS51891"/>
    </source>
</evidence>
<dbReference type="GO" id="GO:0046872">
    <property type="term" value="F:metal ion binding"/>
    <property type="evidence" value="ECO:0007669"/>
    <property type="project" value="UniProtKB-KW"/>
</dbReference>
<accession>A0A8H3TME6</accession>
<protein>
    <recommendedName>
        <fullName evidence="5">CENP-V/GFA domain-containing protein</fullName>
    </recommendedName>
</protein>
<evidence type="ECO:0000256" key="2">
    <source>
        <dbReference type="ARBA" id="ARBA00022723"/>
    </source>
</evidence>
<name>A0A8H3TME6_9TREE</name>
<dbReference type="AlphaFoldDB" id="A0A8H3TME6"/>
<evidence type="ECO:0000256" key="4">
    <source>
        <dbReference type="ARBA" id="ARBA00023239"/>
    </source>
</evidence>
<keyword evidence="7" id="KW-1185">Reference proteome</keyword>
<dbReference type="Pfam" id="PF04828">
    <property type="entry name" value="GFA"/>
    <property type="match status" value="1"/>
</dbReference>
<reference evidence="6" key="1">
    <citation type="submission" date="2020-07" db="EMBL/GenBank/DDBJ databases">
        <title>Draft Genome Sequence of a Deep-Sea Yeast, Naganishia (Cryptococcus) liquefaciens strain N6.</title>
        <authorList>
            <person name="Han Y.W."/>
            <person name="Kajitani R."/>
            <person name="Morimoto H."/>
            <person name="Parhat M."/>
            <person name="Tsubouchi H."/>
            <person name="Bakenova O."/>
            <person name="Ogata M."/>
            <person name="Argunhan B."/>
            <person name="Aoki R."/>
            <person name="Kajiwara S."/>
            <person name="Itoh T."/>
            <person name="Iwasaki H."/>
        </authorList>
    </citation>
    <scope>NUCLEOTIDE SEQUENCE</scope>
    <source>
        <strain evidence="6">N6</strain>
    </source>
</reference>
<dbReference type="EMBL" id="BLZA01000005">
    <property type="protein sequence ID" value="GHJ83777.1"/>
    <property type="molecule type" value="Genomic_DNA"/>
</dbReference>
<evidence type="ECO:0000256" key="3">
    <source>
        <dbReference type="ARBA" id="ARBA00022833"/>
    </source>
</evidence>
<dbReference type="Gene3D" id="3.90.1590.10">
    <property type="entry name" value="glutathione-dependent formaldehyde- activating enzyme (gfa)"/>
    <property type="match status" value="1"/>
</dbReference>
<dbReference type="SUPFAM" id="SSF51316">
    <property type="entry name" value="Mss4-like"/>
    <property type="match status" value="1"/>
</dbReference>
<dbReference type="PANTHER" id="PTHR33337">
    <property type="entry name" value="GFA DOMAIN-CONTAINING PROTEIN"/>
    <property type="match status" value="1"/>
</dbReference>
<dbReference type="OrthoDB" id="428768at2759"/>
<sequence>MVQKGQCLCGAIKLTIHEDQDKQIACHCTDCQRLAGGAYTTNVVVDDDKSEIEGETKSYRSKAASGKEVEHVFCPNCGSTIANRSPSYAGKTCFKTALFPAFKSIPFAAEIFVKDRFDALQPIEGAGQEQAMPSS</sequence>
<organism evidence="6 7">
    <name type="scientific">Naganishia liquefaciens</name>
    <dbReference type="NCBI Taxonomy" id="104408"/>
    <lineage>
        <taxon>Eukaryota</taxon>
        <taxon>Fungi</taxon>
        <taxon>Dikarya</taxon>
        <taxon>Basidiomycota</taxon>
        <taxon>Agaricomycotina</taxon>
        <taxon>Tremellomycetes</taxon>
        <taxon>Filobasidiales</taxon>
        <taxon>Filobasidiaceae</taxon>
        <taxon>Naganishia</taxon>
    </lineage>
</organism>
<dbReference type="InterPro" id="IPR006913">
    <property type="entry name" value="CENP-V/GFA"/>
</dbReference>
<evidence type="ECO:0000313" key="6">
    <source>
        <dbReference type="EMBL" id="GHJ83777.1"/>
    </source>
</evidence>
<dbReference type="InterPro" id="IPR011057">
    <property type="entry name" value="Mss4-like_sf"/>
</dbReference>
<feature type="domain" description="CENP-V/GFA" evidence="5">
    <location>
        <begin position="3"/>
        <end position="124"/>
    </location>
</feature>
<keyword evidence="4" id="KW-0456">Lyase</keyword>
<comment type="similarity">
    <text evidence="1">Belongs to the Gfa family.</text>
</comment>
<evidence type="ECO:0000256" key="1">
    <source>
        <dbReference type="ARBA" id="ARBA00005495"/>
    </source>
</evidence>
<keyword evidence="3" id="KW-0862">Zinc</keyword>